<feature type="transmembrane region" description="Helical" evidence="1">
    <location>
        <begin position="39"/>
        <end position="59"/>
    </location>
</feature>
<sequence length="366" mass="41798">MNFIFGGILLIHALIHLMGFAKAFQLANINQLTQSISKPIGMLWFFTALLFVLSAVLFFMKKEWWFVVALVALIISQILIILLWKDAKYGTIPNIIILIVSISAFGNYQFQSMVEKESKQILQHSPIDNLPIISDNDIKHLPEMVRKWLQTSGVVGNEKIITVRLKQKGEMRTKPESKWMPFTATQHFNVENPAFIWTTKVNAMPIINMTGRDKLYAGEGDMLIKLASIFPVVNEGKNTKINQGAMVRYLAEMCWFPSAVLNDYIVWKPVDSSSAKATLTINDQSVSGVFTFSKEGDLVSFEAERYYSGKDNSKLEKWFVKMDGYKVFNGVKIPNKSSVTWLLKEGDFNWLNLEITELEYNIFTTY</sequence>
<dbReference type="Proteomes" id="UP001597163">
    <property type="component" value="Unassembled WGS sequence"/>
</dbReference>
<comment type="caution">
    <text evidence="2">The sequence shown here is derived from an EMBL/GenBank/DDBJ whole genome shotgun (WGS) entry which is preliminary data.</text>
</comment>
<keyword evidence="1" id="KW-1133">Transmembrane helix</keyword>
<evidence type="ECO:0000313" key="3">
    <source>
        <dbReference type="Proteomes" id="UP001597163"/>
    </source>
</evidence>
<protein>
    <submittedName>
        <fullName evidence="2">DUF6544 family protein</fullName>
    </submittedName>
</protein>
<keyword evidence="3" id="KW-1185">Reference proteome</keyword>
<feature type="transmembrane region" description="Helical" evidence="1">
    <location>
        <begin position="64"/>
        <end position="84"/>
    </location>
</feature>
<evidence type="ECO:0000256" key="1">
    <source>
        <dbReference type="SAM" id="Phobius"/>
    </source>
</evidence>
<organism evidence="2 3">
    <name type="scientific">Hwangdonia seohaensis</name>
    <dbReference type="NCBI Taxonomy" id="1240727"/>
    <lineage>
        <taxon>Bacteria</taxon>
        <taxon>Pseudomonadati</taxon>
        <taxon>Bacteroidota</taxon>
        <taxon>Flavobacteriia</taxon>
        <taxon>Flavobacteriales</taxon>
        <taxon>Flavobacteriaceae</taxon>
        <taxon>Hwangdonia</taxon>
    </lineage>
</organism>
<proteinExistence type="predicted"/>
<reference evidence="3" key="1">
    <citation type="journal article" date="2019" name="Int. J. Syst. Evol. Microbiol.">
        <title>The Global Catalogue of Microorganisms (GCM) 10K type strain sequencing project: providing services to taxonomists for standard genome sequencing and annotation.</title>
        <authorList>
            <consortium name="The Broad Institute Genomics Platform"/>
            <consortium name="The Broad Institute Genome Sequencing Center for Infectious Disease"/>
            <person name="Wu L."/>
            <person name="Ma J."/>
        </authorList>
    </citation>
    <scope>NUCLEOTIDE SEQUENCE [LARGE SCALE GENOMIC DNA]</scope>
    <source>
        <strain evidence="3">CCUG 63246</strain>
    </source>
</reference>
<dbReference type="InterPro" id="IPR054213">
    <property type="entry name" value="DUF6920"/>
</dbReference>
<keyword evidence="1" id="KW-0812">Transmembrane</keyword>
<feature type="transmembrane region" description="Helical" evidence="1">
    <location>
        <begin position="90"/>
        <end position="110"/>
    </location>
</feature>
<gene>
    <name evidence="2" type="ORF">ACFQ2E_15960</name>
</gene>
<name>A0ABW3RFU6_9FLAO</name>
<keyword evidence="1" id="KW-0472">Membrane</keyword>
<dbReference type="RefSeq" id="WP_311942768.1">
    <property type="nucleotide sequence ID" value="NZ_JAVSCK010000005.1"/>
</dbReference>
<dbReference type="EMBL" id="JBHTLJ010000005">
    <property type="protein sequence ID" value="MFD1163926.1"/>
    <property type="molecule type" value="Genomic_DNA"/>
</dbReference>
<dbReference type="Pfam" id="PF21900">
    <property type="entry name" value="DUF6920"/>
    <property type="match status" value="1"/>
</dbReference>
<accession>A0ABW3RFU6</accession>
<evidence type="ECO:0000313" key="2">
    <source>
        <dbReference type="EMBL" id="MFD1163926.1"/>
    </source>
</evidence>